<evidence type="ECO:0000313" key="1">
    <source>
        <dbReference type="EMBL" id="MFM9607407.1"/>
    </source>
</evidence>
<keyword evidence="2" id="KW-1185">Reference proteome</keyword>
<dbReference type="EMBL" id="JBJVNI010000001">
    <property type="protein sequence ID" value="MFM9607407.1"/>
    <property type="molecule type" value="Genomic_DNA"/>
</dbReference>
<proteinExistence type="predicted"/>
<accession>A0ABW9HL70</accession>
<organism evidence="1 2">
    <name type="scientific">Streptomyces niveiscabiei</name>
    <dbReference type="NCBI Taxonomy" id="164115"/>
    <lineage>
        <taxon>Bacteria</taxon>
        <taxon>Bacillati</taxon>
        <taxon>Actinomycetota</taxon>
        <taxon>Actinomycetes</taxon>
        <taxon>Kitasatosporales</taxon>
        <taxon>Streptomycetaceae</taxon>
        <taxon>Streptomyces</taxon>
    </lineage>
</organism>
<name>A0ABW9HL70_9ACTN</name>
<evidence type="ECO:0000313" key="2">
    <source>
        <dbReference type="Proteomes" id="UP001631957"/>
    </source>
</evidence>
<gene>
    <name evidence="1" type="ORF">ACKI18_01640</name>
</gene>
<dbReference type="RefSeq" id="WP_409120163.1">
    <property type="nucleotide sequence ID" value="NZ_JBJVNI010000001.1"/>
</dbReference>
<comment type="caution">
    <text evidence="1">The sequence shown here is derived from an EMBL/GenBank/DDBJ whole genome shotgun (WGS) entry which is preliminary data.</text>
</comment>
<protein>
    <submittedName>
        <fullName evidence="1">Uncharacterized protein</fullName>
    </submittedName>
</protein>
<sequence>MNDTVTVLCKPLDRLISAHAHPGHYNDADRVDLGGAQGDGRGLLVVNLRFQAADPMLPFDGVRVHVR</sequence>
<reference evidence="1 2" key="1">
    <citation type="submission" date="2024-12" db="EMBL/GenBank/DDBJ databases">
        <title>Forecasting of Potato common scab and diversities of Pathogenic streptomyces spp. in china.</title>
        <authorList>
            <person name="Handique U."/>
            <person name="Wu J."/>
        </authorList>
    </citation>
    <scope>NUCLEOTIDE SEQUENCE [LARGE SCALE GENOMIC DNA]</scope>
    <source>
        <strain evidence="1 2">ZRIMU1530</strain>
    </source>
</reference>
<dbReference type="Proteomes" id="UP001631957">
    <property type="component" value="Unassembled WGS sequence"/>
</dbReference>